<evidence type="ECO:0000313" key="1">
    <source>
        <dbReference type="EMBL" id="CAI9618411.1"/>
    </source>
</evidence>
<proteinExistence type="predicted"/>
<dbReference type="Proteomes" id="UP001162483">
    <property type="component" value="Unassembled WGS sequence"/>
</dbReference>
<accession>A0ABN9HD67</accession>
<evidence type="ECO:0000313" key="2">
    <source>
        <dbReference type="Proteomes" id="UP001162483"/>
    </source>
</evidence>
<keyword evidence="2" id="KW-1185">Reference proteome</keyword>
<organism evidence="1 2">
    <name type="scientific">Staurois parvus</name>
    <dbReference type="NCBI Taxonomy" id="386267"/>
    <lineage>
        <taxon>Eukaryota</taxon>
        <taxon>Metazoa</taxon>
        <taxon>Chordata</taxon>
        <taxon>Craniata</taxon>
        <taxon>Vertebrata</taxon>
        <taxon>Euteleostomi</taxon>
        <taxon>Amphibia</taxon>
        <taxon>Batrachia</taxon>
        <taxon>Anura</taxon>
        <taxon>Neobatrachia</taxon>
        <taxon>Ranoidea</taxon>
        <taxon>Ranidae</taxon>
        <taxon>Staurois</taxon>
    </lineage>
</organism>
<name>A0ABN9HD67_9NEOB</name>
<dbReference type="EMBL" id="CATNWA010020447">
    <property type="protein sequence ID" value="CAI9618411.1"/>
    <property type="molecule type" value="Genomic_DNA"/>
</dbReference>
<comment type="caution">
    <text evidence="1">The sequence shown here is derived from an EMBL/GenBank/DDBJ whole genome shotgun (WGS) entry which is preliminary data.</text>
</comment>
<reference evidence="1" key="1">
    <citation type="submission" date="2023-05" db="EMBL/GenBank/DDBJ databases">
        <authorList>
            <person name="Stuckert A."/>
        </authorList>
    </citation>
    <scope>NUCLEOTIDE SEQUENCE</scope>
</reference>
<sequence>MIPYCLGGPHKLSCCPSVPPNSVHQCRLSMPINAA</sequence>
<gene>
    <name evidence="1" type="ORF">SPARVUS_LOCUS15681095</name>
</gene>
<protein>
    <submittedName>
        <fullName evidence="1">Uncharacterized protein</fullName>
    </submittedName>
</protein>